<evidence type="ECO:0000313" key="1">
    <source>
        <dbReference type="EMBL" id="BBM35456.1"/>
    </source>
</evidence>
<accession>A0A510J8Q4</accession>
<dbReference type="EMBL" id="AP019822">
    <property type="protein sequence ID" value="BBM35456.1"/>
    <property type="molecule type" value="Genomic_DNA"/>
</dbReference>
<dbReference type="OrthoDB" id="80792at2"/>
<name>A0A510J8Q4_9FUSO</name>
<proteinExistence type="predicted"/>
<reference evidence="1 2" key="1">
    <citation type="submission" date="2019-07" db="EMBL/GenBank/DDBJ databases">
        <title>Complete Genome Sequence of Leptotrichia goodfellowii Strain JCM 16774.</title>
        <authorList>
            <person name="Watanabe S."/>
            <person name="Cui L."/>
        </authorList>
    </citation>
    <scope>NUCLEOTIDE SEQUENCE [LARGE SCALE GENOMIC DNA]</scope>
    <source>
        <strain evidence="1 2">JCM16774</strain>
    </source>
</reference>
<gene>
    <name evidence="1" type="ORF">JCM16774_0369</name>
</gene>
<evidence type="ECO:0000313" key="2">
    <source>
        <dbReference type="Proteomes" id="UP000321606"/>
    </source>
</evidence>
<dbReference type="RefSeq" id="WP_026737017.1">
    <property type="nucleotide sequence ID" value="NZ_AP019822.1"/>
</dbReference>
<dbReference type="AlphaFoldDB" id="A0A510J8Q4"/>
<dbReference type="STRING" id="714315.GCA_000516535_00381"/>
<sequence length="141" mass="16023">MAYMRDGFVLIRVPGRELIIDEFDEDSIDVEAAEDKATRRSTTRGKNIFSMMRNVPYEITMSIPPLANSMKRTLEFLKFLKSRDYPELEFEIHEVIDGKSVTSYFNDGNIMSELDSDGAFKSDAPTNTLKIAGTRIEKNVG</sequence>
<organism evidence="1 2">
    <name type="scientific">Pseudoleptotrichia goodfellowii</name>
    <dbReference type="NCBI Taxonomy" id="157692"/>
    <lineage>
        <taxon>Bacteria</taxon>
        <taxon>Fusobacteriati</taxon>
        <taxon>Fusobacteriota</taxon>
        <taxon>Fusobacteriia</taxon>
        <taxon>Fusobacteriales</taxon>
        <taxon>Leptotrichiaceae</taxon>
        <taxon>Pseudoleptotrichia</taxon>
    </lineage>
</organism>
<protein>
    <submittedName>
        <fullName evidence="1">Uncharacterized protein</fullName>
    </submittedName>
</protein>
<dbReference type="Proteomes" id="UP000321606">
    <property type="component" value="Chromosome"/>
</dbReference>
<dbReference type="KEGG" id="lgo:JCM16774_0369"/>